<protein>
    <submittedName>
        <fullName evidence="2">Uncharacterized protein</fullName>
    </submittedName>
</protein>
<gene>
    <name evidence="2" type="ORF">EVAR_38376_1</name>
</gene>
<evidence type="ECO:0000256" key="1">
    <source>
        <dbReference type="SAM" id="MobiDB-lite"/>
    </source>
</evidence>
<comment type="caution">
    <text evidence="2">The sequence shown here is derived from an EMBL/GenBank/DDBJ whole genome shotgun (WGS) entry which is preliminary data.</text>
</comment>
<dbReference type="EMBL" id="BGZK01000995">
    <property type="protein sequence ID" value="GBP67908.1"/>
    <property type="molecule type" value="Genomic_DNA"/>
</dbReference>
<name>A0A4C1XWD9_EUMVA</name>
<keyword evidence="3" id="KW-1185">Reference proteome</keyword>
<organism evidence="2 3">
    <name type="scientific">Eumeta variegata</name>
    <name type="common">Bagworm moth</name>
    <name type="synonym">Eumeta japonica</name>
    <dbReference type="NCBI Taxonomy" id="151549"/>
    <lineage>
        <taxon>Eukaryota</taxon>
        <taxon>Metazoa</taxon>
        <taxon>Ecdysozoa</taxon>
        <taxon>Arthropoda</taxon>
        <taxon>Hexapoda</taxon>
        <taxon>Insecta</taxon>
        <taxon>Pterygota</taxon>
        <taxon>Neoptera</taxon>
        <taxon>Endopterygota</taxon>
        <taxon>Lepidoptera</taxon>
        <taxon>Glossata</taxon>
        <taxon>Ditrysia</taxon>
        <taxon>Tineoidea</taxon>
        <taxon>Psychidae</taxon>
        <taxon>Oiketicinae</taxon>
        <taxon>Eumeta</taxon>
    </lineage>
</organism>
<dbReference type="Proteomes" id="UP000299102">
    <property type="component" value="Unassembled WGS sequence"/>
</dbReference>
<feature type="region of interest" description="Disordered" evidence="1">
    <location>
        <begin position="215"/>
        <end position="236"/>
    </location>
</feature>
<evidence type="ECO:0000313" key="2">
    <source>
        <dbReference type="EMBL" id="GBP67908.1"/>
    </source>
</evidence>
<evidence type="ECO:0000313" key="3">
    <source>
        <dbReference type="Proteomes" id="UP000299102"/>
    </source>
</evidence>
<dbReference type="AlphaFoldDB" id="A0A4C1XWD9"/>
<accession>A0A4C1XWD9</accession>
<reference evidence="2 3" key="1">
    <citation type="journal article" date="2019" name="Commun. Biol.">
        <title>The bagworm genome reveals a unique fibroin gene that provides high tensile strength.</title>
        <authorList>
            <person name="Kono N."/>
            <person name="Nakamura H."/>
            <person name="Ohtoshi R."/>
            <person name="Tomita M."/>
            <person name="Numata K."/>
            <person name="Arakawa K."/>
        </authorList>
    </citation>
    <scope>NUCLEOTIDE SEQUENCE [LARGE SCALE GENOMIC DNA]</scope>
</reference>
<proteinExistence type="predicted"/>
<sequence>MIIKIICHVRNVTVSCLSDSSFSTAEELQNQLKNFRKSIRNKKLQRWFFMNDSETVVSIKRPNFKTIRVHRSASLTAYSLVESIFDTSILYSTAFHIARGSHPRLPSRRSTGTRPVTRTCLVPFAYQLKTNTPPAPAPRARFMPSIKINNNSERPFQLHHMSPFPRRPLGEISAHTSLTISVRGHFFLQKDRRAKVVEGWRAFSAINGARLNKSKMATRPRTGNKSDFEAKSNITV</sequence>